<keyword evidence="3" id="KW-1185">Reference proteome</keyword>
<dbReference type="AlphaFoldDB" id="A0A401FTJ9"/>
<feature type="transmembrane region" description="Helical" evidence="1">
    <location>
        <begin position="136"/>
        <end position="154"/>
    </location>
</feature>
<evidence type="ECO:0000256" key="1">
    <source>
        <dbReference type="SAM" id="Phobius"/>
    </source>
</evidence>
<sequence length="182" mass="20455">MGVGQLRTVALREARYFMKEYRDVIQEAPFQFQADMLFVVRAIGMLSGMAAALDPDFDVWAKTLPYARQYAKEALEEGWPEWLQIAFNPLQSAFRLPGRMEQTLNQARRGKLVVRVSLAPDTRKCLNRLNRSVNRLSLMLLGTGFILASAILYTGRPDETGWTVPAVLAALVFIRAMGNSGE</sequence>
<accession>A0A401FTJ9</accession>
<reference evidence="3" key="1">
    <citation type="submission" date="2017-11" db="EMBL/GenBank/DDBJ databases">
        <authorList>
            <person name="Watanabe M."/>
            <person name="Kojima H."/>
        </authorList>
    </citation>
    <scope>NUCLEOTIDE SEQUENCE [LARGE SCALE GENOMIC DNA]</scope>
    <source>
        <strain evidence="3">Tokyo 01</strain>
    </source>
</reference>
<name>A0A401FTJ9_9BACT</name>
<protein>
    <submittedName>
        <fullName evidence="2">ABC transporter</fullName>
    </submittedName>
</protein>
<proteinExistence type="predicted"/>
<keyword evidence="1" id="KW-0472">Membrane</keyword>
<comment type="caution">
    <text evidence="2">The sequence shown here is derived from an EMBL/GenBank/DDBJ whole genome shotgun (WGS) entry which is preliminary data.</text>
</comment>
<feature type="transmembrane region" description="Helical" evidence="1">
    <location>
        <begin position="160"/>
        <end position="178"/>
    </location>
</feature>
<dbReference type="Proteomes" id="UP000288096">
    <property type="component" value="Unassembled WGS sequence"/>
</dbReference>
<gene>
    <name evidence="2" type="ORF">DENIS_1243</name>
</gene>
<dbReference type="EMBL" id="BEXT01000001">
    <property type="protein sequence ID" value="GBC60292.1"/>
    <property type="molecule type" value="Genomic_DNA"/>
</dbReference>
<evidence type="ECO:0000313" key="2">
    <source>
        <dbReference type="EMBL" id="GBC60292.1"/>
    </source>
</evidence>
<evidence type="ECO:0000313" key="3">
    <source>
        <dbReference type="Proteomes" id="UP000288096"/>
    </source>
</evidence>
<keyword evidence="1" id="KW-0812">Transmembrane</keyword>
<reference evidence="3" key="2">
    <citation type="submission" date="2019-01" db="EMBL/GenBank/DDBJ databases">
        <title>Genome sequence of Desulfonema ishimotonii strain Tokyo 01.</title>
        <authorList>
            <person name="Fukui M."/>
        </authorList>
    </citation>
    <scope>NUCLEOTIDE SEQUENCE [LARGE SCALE GENOMIC DNA]</scope>
    <source>
        <strain evidence="3">Tokyo 01</strain>
    </source>
</reference>
<keyword evidence="1" id="KW-1133">Transmembrane helix</keyword>
<organism evidence="2 3">
    <name type="scientific">Desulfonema ishimotonii</name>
    <dbReference type="NCBI Taxonomy" id="45657"/>
    <lineage>
        <taxon>Bacteria</taxon>
        <taxon>Pseudomonadati</taxon>
        <taxon>Thermodesulfobacteriota</taxon>
        <taxon>Desulfobacteria</taxon>
        <taxon>Desulfobacterales</taxon>
        <taxon>Desulfococcaceae</taxon>
        <taxon>Desulfonema</taxon>
    </lineage>
</organism>